<evidence type="ECO:0000313" key="4">
    <source>
        <dbReference type="Proteomes" id="UP000326881"/>
    </source>
</evidence>
<dbReference type="RefSeq" id="WP_153270561.1">
    <property type="nucleotide sequence ID" value="NZ_CP043498.1"/>
</dbReference>
<reference evidence="3 4" key="1">
    <citation type="submission" date="2019-08" db="EMBL/GenBank/DDBJ databases">
        <title>Prosopis cineraria nodule microbiome.</title>
        <authorList>
            <person name="Ali R."/>
            <person name="Chaluvadi S.R."/>
            <person name="Wang X."/>
        </authorList>
    </citation>
    <scope>NUCLEOTIDE SEQUENCE [LARGE SCALE GENOMIC DNA]</scope>
    <source>
        <strain evidence="3 4">BG7</strain>
    </source>
</reference>
<dbReference type="Pfam" id="PF08327">
    <property type="entry name" value="AHSA1"/>
    <property type="match status" value="1"/>
</dbReference>
<proteinExistence type="inferred from homology"/>
<sequence length="158" mass="17968">MKTRSTDHATFVIERDLRAPVGRAFAAWADPQAKRQWFACHDNWVSLEYDLDFRVAGAEVNRVADADGVVHAYDARYLDIVPDARIIYAYDMKLGDKRISASLATVTFRPTPQGTTMTFTEQVVFLDGYTDDGSRRQGTEILIDNVQAFIEREHEIVH</sequence>
<dbReference type="Proteomes" id="UP000326881">
    <property type="component" value="Chromosome"/>
</dbReference>
<dbReference type="InterPro" id="IPR023393">
    <property type="entry name" value="START-like_dom_sf"/>
</dbReference>
<dbReference type="OrthoDB" id="9803476at2"/>
<evidence type="ECO:0000259" key="2">
    <source>
        <dbReference type="Pfam" id="PF08327"/>
    </source>
</evidence>
<keyword evidence="4" id="KW-1185">Reference proteome</keyword>
<organism evidence="3 4">
    <name type="scientific">Rhizobium grahamii</name>
    <dbReference type="NCBI Taxonomy" id="1120045"/>
    <lineage>
        <taxon>Bacteria</taxon>
        <taxon>Pseudomonadati</taxon>
        <taxon>Pseudomonadota</taxon>
        <taxon>Alphaproteobacteria</taxon>
        <taxon>Hyphomicrobiales</taxon>
        <taxon>Rhizobiaceae</taxon>
        <taxon>Rhizobium/Agrobacterium group</taxon>
        <taxon>Rhizobium</taxon>
    </lineage>
</organism>
<dbReference type="SUPFAM" id="SSF55961">
    <property type="entry name" value="Bet v1-like"/>
    <property type="match status" value="1"/>
</dbReference>
<evidence type="ECO:0000313" key="3">
    <source>
        <dbReference type="EMBL" id="QFY60310.1"/>
    </source>
</evidence>
<name>A0A5Q0C8J6_9HYPH</name>
<dbReference type="KEGG" id="rgr:FZ934_07615"/>
<accession>A0A5Q0C8J6</accession>
<dbReference type="InterPro" id="IPR013538">
    <property type="entry name" value="ASHA1/2-like_C"/>
</dbReference>
<gene>
    <name evidence="3" type="ORF">FZ934_07615</name>
</gene>
<protein>
    <submittedName>
        <fullName evidence="3">ATPase</fullName>
    </submittedName>
</protein>
<feature type="domain" description="Activator of Hsp90 ATPase homologue 1/2-like C-terminal" evidence="2">
    <location>
        <begin position="19"/>
        <end position="145"/>
    </location>
</feature>
<dbReference type="AlphaFoldDB" id="A0A5Q0C8J6"/>
<comment type="similarity">
    <text evidence="1">Belongs to the AHA1 family.</text>
</comment>
<evidence type="ECO:0000256" key="1">
    <source>
        <dbReference type="ARBA" id="ARBA00006817"/>
    </source>
</evidence>
<dbReference type="Gene3D" id="3.30.530.20">
    <property type="match status" value="1"/>
</dbReference>
<dbReference type="CDD" id="cd08900">
    <property type="entry name" value="SRPBCC_CalC_Aha1-like_7"/>
    <property type="match status" value="1"/>
</dbReference>
<dbReference type="EMBL" id="CP043498">
    <property type="protein sequence ID" value="QFY60310.1"/>
    <property type="molecule type" value="Genomic_DNA"/>
</dbReference>